<sequence>MSKVPINLDNFLRRTVFGVLDHSYPAGIVAAGGRCQRVAALGLTLQQVHHRVLGSADKGPPLDQLVVALVVALGCHHRCPYVGLLGTLLLAVAARVVIAVVVVVFDTSAVFFSDSERKQIFLLGRTCLVHDLTL</sequence>
<reference evidence="2" key="1">
    <citation type="submission" date="2021-05" db="EMBL/GenBank/DDBJ databases">
        <authorList>
            <person name="Alioto T."/>
            <person name="Alioto T."/>
            <person name="Gomez Garrido J."/>
        </authorList>
    </citation>
    <scope>NUCLEOTIDE SEQUENCE</scope>
</reference>
<evidence type="ECO:0000313" key="2">
    <source>
        <dbReference type="EMBL" id="CAG6553774.1"/>
    </source>
</evidence>
<evidence type="ECO:0000256" key="1">
    <source>
        <dbReference type="SAM" id="Phobius"/>
    </source>
</evidence>
<organism evidence="2">
    <name type="scientific">Culex pipiens</name>
    <name type="common">House mosquito</name>
    <dbReference type="NCBI Taxonomy" id="7175"/>
    <lineage>
        <taxon>Eukaryota</taxon>
        <taxon>Metazoa</taxon>
        <taxon>Ecdysozoa</taxon>
        <taxon>Arthropoda</taxon>
        <taxon>Hexapoda</taxon>
        <taxon>Insecta</taxon>
        <taxon>Pterygota</taxon>
        <taxon>Neoptera</taxon>
        <taxon>Endopterygota</taxon>
        <taxon>Diptera</taxon>
        <taxon>Nematocera</taxon>
        <taxon>Culicoidea</taxon>
        <taxon>Culicidae</taxon>
        <taxon>Culicinae</taxon>
        <taxon>Culicini</taxon>
        <taxon>Culex</taxon>
        <taxon>Culex</taxon>
    </lineage>
</organism>
<proteinExistence type="predicted"/>
<accession>A0A8D8IIC1</accession>
<keyword evidence="1" id="KW-0812">Transmembrane</keyword>
<dbReference type="AlphaFoldDB" id="A0A8D8IIC1"/>
<dbReference type="EMBL" id="HBUE01249955">
    <property type="protein sequence ID" value="CAG6553774.1"/>
    <property type="molecule type" value="Transcribed_RNA"/>
</dbReference>
<name>A0A8D8IIC1_CULPI</name>
<feature type="transmembrane region" description="Helical" evidence="1">
    <location>
        <begin position="88"/>
        <end position="112"/>
    </location>
</feature>
<keyword evidence="1" id="KW-0472">Membrane</keyword>
<protein>
    <submittedName>
        <fullName evidence="2">(northern house mosquito) hypothetical protein</fullName>
    </submittedName>
</protein>
<keyword evidence="1" id="KW-1133">Transmembrane helix</keyword>